<sequence length="114" mass="12645">MYCGGPWGPEPKAGVSVSQGLVLMSKPAGFGRAADEIEMCVDCRNSTRGHRVTGKADQVRDDLHPMQFDKEIIKMTNTLSVFDVRKIVKTSSRLVLNNPFYTLKEDGSLKILLM</sequence>
<organism evidence="1 2">
    <name type="scientific">Cirrhinus molitorella</name>
    <name type="common">mud carp</name>
    <dbReference type="NCBI Taxonomy" id="172907"/>
    <lineage>
        <taxon>Eukaryota</taxon>
        <taxon>Metazoa</taxon>
        <taxon>Chordata</taxon>
        <taxon>Craniata</taxon>
        <taxon>Vertebrata</taxon>
        <taxon>Euteleostomi</taxon>
        <taxon>Actinopterygii</taxon>
        <taxon>Neopterygii</taxon>
        <taxon>Teleostei</taxon>
        <taxon>Ostariophysi</taxon>
        <taxon>Cypriniformes</taxon>
        <taxon>Cyprinidae</taxon>
        <taxon>Labeoninae</taxon>
        <taxon>Labeonini</taxon>
        <taxon>Cirrhinus</taxon>
    </lineage>
</organism>
<gene>
    <name evidence="1" type="ORF">QQF64_016416</name>
</gene>
<evidence type="ECO:0000313" key="1">
    <source>
        <dbReference type="EMBL" id="KAL1254187.1"/>
    </source>
</evidence>
<accession>A0ABR3LRE9</accession>
<dbReference type="EMBL" id="JAYMGO010000020">
    <property type="protein sequence ID" value="KAL1254187.1"/>
    <property type="molecule type" value="Genomic_DNA"/>
</dbReference>
<protein>
    <submittedName>
        <fullName evidence="1">Uncharacterized protein</fullName>
    </submittedName>
</protein>
<comment type="caution">
    <text evidence="1">The sequence shown here is derived from an EMBL/GenBank/DDBJ whole genome shotgun (WGS) entry which is preliminary data.</text>
</comment>
<name>A0ABR3LRE9_9TELE</name>
<reference evidence="1 2" key="1">
    <citation type="submission" date="2023-09" db="EMBL/GenBank/DDBJ databases">
        <authorList>
            <person name="Wang M."/>
        </authorList>
    </citation>
    <scope>NUCLEOTIDE SEQUENCE [LARGE SCALE GENOMIC DNA]</scope>
    <source>
        <strain evidence="1">GT-2023</strain>
        <tissue evidence="1">Liver</tissue>
    </source>
</reference>
<dbReference type="Proteomes" id="UP001558613">
    <property type="component" value="Unassembled WGS sequence"/>
</dbReference>
<proteinExistence type="predicted"/>
<evidence type="ECO:0000313" key="2">
    <source>
        <dbReference type="Proteomes" id="UP001558613"/>
    </source>
</evidence>
<keyword evidence="2" id="KW-1185">Reference proteome</keyword>